<keyword evidence="1" id="KW-0175">Coiled coil</keyword>
<dbReference type="EMBL" id="CP014862">
    <property type="protein sequence ID" value="ASJ03489.1"/>
    <property type="molecule type" value="Genomic_DNA"/>
</dbReference>
<evidence type="ECO:0000313" key="2">
    <source>
        <dbReference type="EMBL" id="ASJ03489.1"/>
    </source>
</evidence>
<organism evidence="2 3">
    <name type="scientific">Thermococcus profundus</name>
    <dbReference type="NCBI Taxonomy" id="49899"/>
    <lineage>
        <taxon>Archaea</taxon>
        <taxon>Methanobacteriati</taxon>
        <taxon>Methanobacteriota</taxon>
        <taxon>Thermococci</taxon>
        <taxon>Thermococcales</taxon>
        <taxon>Thermococcaceae</taxon>
        <taxon>Thermococcus</taxon>
    </lineage>
</organism>
<dbReference type="Proteomes" id="UP000250179">
    <property type="component" value="Chromosome"/>
</dbReference>
<dbReference type="AlphaFoldDB" id="A0A2Z2MD84"/>
<protein>
    <submittedName>
        <fullName evidence="2">Uncharacterized protein</fullName>
    </submittedName>
</protein>
<evidence type="ECO:0000256" key="1">
    <source>
        <dbReference type="SAM" id="Coils"/>
    </source>
</evidence>
<keyword evidence="3" id="KW-1185">Reference proteome</keyword>
<evidence type="ECO:0000313" key="3">
    <source>
        <dbReference type="Proteomes" id="UP000250179"/>
    </source>
</evidence>
<gene>
    <name evidence="2" type="ORF">A3L09_09560</name>
</gene>
<name>A0A2Z2MD84_THEPR</name>
<dbReference type="RefSeq" id="WP_088858746.1">
    <property type="nucleotide sequence ID" value="NZ_CP014862.1"/>
</dbReference>
<reference evidence="2 3" key="1">
    <citation type="submission" date="2016-03" db="EMBL/GenBank/DDBJ databases">
        <title>Complete genome sequence of Thermococcus profundus strain DT5432.</title>
        <authorList>
            <person name="Oger P.M."/>
        </authorList>
    </citation>
    <scope>NUCLEOTIDE SEQUENCE [LARGE SCALE GENOMIC DNA]</scope>
    <source>
        <strain evidence="2 3">DT 5432</strain>
    </source>
</reference>
<accession>A0A2Z2MD84</accession>
<dbReference type="KEGG" id="tprf:A3L09_09560"/>
<dbReference type="GeneID" id="33320663"/>
<feature type="coiled-coil region" evidence="1">
    <location>
        <begin position="204"/>
        <end position="344"/>
    </location>
</feature>
<sequence length="615" mass="73167">MGIFEEGRTDCVKELLKPAERVLKDGLDISREKFEKRAKLWEQIDENYDRYKDGECGEFLKDLDDHFRSKFEGARAILAWSFRKNGEDYPPAKNAYTQEELEALERVLRYNVFEIYTKEDVMKKIMHRDTNVMALLRDYYHGLDRWMDGVLNDPEIALALRHFLKSKWELYKGKVNEAIAEATLRFDWFRDALTHVEEEERAIERTYQRKIERKEEEIEELRRTMEEMLRQFEREREEIVKRVSSAKEEEIERLRREKEELQKRFEEEKQRLIEEISRMKDEEAQRKLQEELKRVEEEMKAQIDEMEESLRRKELELRQKELELKKKEMELKRKEDEVSERIKKVMELAGKVEKGSRFVKRDEARILEMNFVGRMKSKFKGDVKLLGRTFKVDGIEEKPTADKSAYAGKLSERDLKNVPDNRVVEVHLKEKKLIGKKEELKVKALFYGRPDRYAEVGFDTDPLELADINALLVDAREEAKNGRVVLLVASPTGFERRIANYVNSQDFHRNFTSENVSLALLDLESGELIYNPHDEYAKAFEPMLRLERDEELMARVKDFLEDKIKVRGYVRLEDALENFAEDVVKRAFHELVREKGYITKFIEGVGYVLVKEGLL</sequence>
<proteinExistence type="predicted"/>
<dbReference type="OrthoDB" id="44142at2157"/>